<dbReference type="Proteomes" id="UP001064632">
    <property type="component" value="Chromosome"/>
</dbReference>
<feature type="transmembrane region" description="Helical" evidence="1">
    <location>
        <begin position="44"/>
        <end position="64"/>
    </location>
</feature>
<keyword evidence="1" id="KW-0472">Membrane</keyword>
<evidence type="ECO:0000313" key="2">
    <source>
        <dbReference type="EMBL" id="UXI68018.1"/>
    </source>
</evidence>
<keyword evidence="3" id="KW-1185">Reference proteome</keyword>
<keyword evidence="1" id="KW-0812">Transmembrane</keyword>
<proteinExistence type="predicted"/>
<sequence>MSSSRYAPPQSAVADHAHIDVAHAEALRREYLATEFELRSAGNLFLLAGIVCGLSFVALVVAIFAEGRQLRPVPAIYLATLCTLFVVAAFTVGIGLRRLRPWVRVPGTILSIIGLLGLPLGTVINAIILYRLHNRRGRVVLARSYRAVIEATPHITYRRTVGDKIASGILFALFAGLLVQLVDVWT</sequence>
<evidence type="ECO:0000256" key="1">
    <source>
        <dbReference type="SAM" id="Phobius"/>
    </source>
</evidence>
<feature type="transmembrane region" description="Helical" evidence="1">
    <location>
        <begin position="76"/>
        <end position="96"/>
    </location>
</feature>
<name>A0ABY6BDB4_9GAMM</name>
<keyword evidence="1" id="KW-1133">Transmembrane helix</keyword>
<protein>
    <submittedName>
        <fullName evidence="2">Uncharacterized protein</fullName>
    </submittedName>
</protein>
<feature type="transmembrane region" description="Helical" evidence="1">
    <location>
        <begin position="108"/>
        <end position="130"/>
    </location>
</feature>
<gene>
    <name evidence="2" type="ORF">N4264_25385</name>
</gene>
<accession>A0ABY6BDB4</accession>
<dbReference type="RefSeq" id="WP_261694985.1">
    <property type="nucleotide sequence ID" value="NZ_CP104694.1"/>
</dbReference>
<evidence type="ECO:0000313" key="3">
    <source>
        <dbReference type="Proteomes" id="UP001064632"/>
    </source>
</evidence>
<feature type="transmembrane region" description="Helical" evidence="1">
    <location>
        <begin position="165"/>
        <end position="182"/>
    </location>
</feature>
<reference evidence="2" key="1">
    <citation type="submission" date="2022-09" db="EMBL/GenBank/DDBJ databases">
        <title>Tahibacter sp. nov., isolated from a fresh water.</title>
        <authorList>
            <person name="Baek J.H."/>
            <person name="Lee J.K."/>
            <person name="Kim J.M."/>
            <person name="Jeon C.O."/>
        </authorList>
    </citation>
    <scope>NUCLEOTIDE SEQUENCE</scope>
    <source>
        <strain evidence="2">W38</strain>
    </source>
</reference>
<organism evidence="2 3">
    <name type="scientific">Tahibacter amnicola</name>
    <dbReference type="NCBI Taxonomy" id="2976241"/>
    <lineage>
        <taxon>Bacteria</taxon>
        <taxon>Pseudomonadati</taxon>
        <taxon>Pseudomonadota</taxon>
        <taxon>Gammaproteobacteria</taxon>
        <taxon>Lysobacterales</taxon>
        <taxon>Rhodanobacteraceae</taxon>
        <taxon>Tahibacter</taxon>
    </lineage>
</organism>
<dbReference type="EMBL" id="CP104694">
    <property type="protein sequence ID" value="UXI68018.1"/>
    <property type="molecule type" value="Genomic_DNA"/>
</dbReference>